<feature type="domain" description="ABC transmembrane type-1" evidence="7">
    <location>
        <begin position="79"/>
        <end position="291"/>
    </location>
</feature>
<accession>A0A7X2Z8F3</accession>
<comment type="similarity">
    <text evidence="6">Belongs to the binding-protein-dependent transport system permease family.</text>
</comment>
<dbReference type="PANTHER" id="PTHR43759">
    <property type="entry name" value="TREHALOSE TRANSPORT SYSTEM PERMEASE PROTEIN SUGA"/>
    <property type="match status" value="1"/>
</dbReference>
<evidence type="ECO:0000256" key="6">
    <source>
        <dbReference type="RuleBase" id="RU363032"/>
    </source>
</evidence>
<protein>
    <submittedName>
        <fullName evidence="8">ABC transporter permease subunit</fullName>
    </submittedName>
</protein>
<dbReference type="PANTHER" id="PTHR43759:SF1">
    <property type="entry name" value="GLUCOSE IMPORT SYSTEM PERMEASE PROTEIN GLCT"/>
    <property type="match status" value="1"/>
</dbReference>
<dbReference type="SUPFAM" id="SSF161098">
    <property type="entry name" value="MetI-like"/>
    <property type="match status" value="1"/>
</dbReference>
<keyword evidence="4 6" id="KW-1133">Transmembrane helix</keyword>
<dbReference type="CDD" id="cd06261">
    <property type="entry name" value="TM_PBP2"/>
    <property type="match status" value="1"/>
</dbReference>
<keyword evidence="9" id="KW-1185">Reference proteome</keyword>
<keyword evidence="5 6" id="KW-0472">Membrane</keyword>
<feature type="transmembrane region" description="Helical" evidence="6">
    <location>
        <begin position="21"/>
        <end position="44"/>
    </location>
</feature>
<evidence type="ECO:0000256" key="5">
    <source>
        <dbReference type="ARBA" id="ARBA00023136"/>
    </source>
</evidence>
<dbReference type="PROSITE" id="PS50928">
    <property type="entry name" value="ABC_TM1"/>
    <property type="match status" value="1"/>
</dbReference>
<proteinExistence type="inferred from homology"/>
<comment type="subcellular location">
    <subcellularLocation>
        <location evidence="6">Cell membrane</location>
        <topology evidence="6">Multi-pass membrane protein</topology>
    </subcellularLocation>
    <subcellularLocation>
        <location evidence="1">Membrane</location>
        <topology evidence="1">Multi-pass membrane protein</topology>
    </subcellularLocation>
</comment>
<evidence type="ECO:0000259" key="7">
    <source>
        <dbReference type="PROSITE" id="PS50928"/>
    </source>
</evidence>
<dbReference type="EMBL" id="WNZX01000003">
    <property type="protein sequence ID" value="MUG70228.1"/>
    <property type="molecule type" value="Genomic_DNA"/>
</dbReference>
<reference evidence="8 9" key="1">
    <citation type="submission" date="2019-11" db="EMBL/GenBank/DDBJ databases">
        <title>Draft genome sequences of five Paenibacillus species of dairy origin.</title>
        <authorList>
            <person name="Olajide A.M."/>
            <person name="Chen S."/>
            <person name="Lapointe G."/>
        </authorList>
    </citation>
    <scope>NUCLEOTIDE SEQUENCE [LARGE SCALE GENOMIC DNA]</scope>
    <source>
        <strain evidence="8 9">2CS3</strain>
    </source>
</reference>
<dbReference type="InterPro" id="IPR052730">
    <property type="entry name" value="Sugar_ABC_transporter"/>
</dbReference>
<keyword evidence="2 6" id="KW-0813">Transport</keyword>
<evidence type="ECO:0000256" key="3">
    <source>
        <dbReference type="ARBA" id="ARBA00022692"/>
    </source>
</evidence>
<evidence type="ECO:0000313" key="8">
    <source>
        <dbReference type="EMBL" id="MUG70228.1"/>
    </source>
</evidence>
<sequence length="298" mass="33341">MMLSKKRLKLLFSLETDSAPKLLVAPIFIFLLAVTVFPTVYALFTSTQHYFLSEPYNKHFTGVGNYWFMLNDSRFWGSLSTTFTFMLSSIFIEMILGAALALLMSRKFFGSGLAKTLFLLPTITTPVVVGLIWVMMFDPQFGIINYTLGQLGFAPQAWLAGEKTAIWAVIAVDVWEWTPFVALVVLAGLQSLPDEPYEAATVDGASSVQKFVHLTLPLIQPYLVIAFVFRFMDLFRWFDTIYVMTKGGPGTATETLNMFGYLTGFNFMNVGYAASLGLTMLFIITTISKFVINLARKG</sequence>
<dbReference type="Gene3D" id="1.10.3720.10">
    <property type="entry name" value="MetI-like"/>
    <property type="match status" value="1"/>
</dbReference>
<gene>
    <name evidence="8" type="ORF">GNP93_05995</name>
</gene>
<evidence type="ECO:0000256" key="4">
    <source>
        <dbReference type="ARBA" id="ARBA00022989"/>
    </source>
</evidence>
<feature type="transmembrane region" description="Helical" evidence="6">
    <location>
        <begin position="165"/>
        <end position="190"/>
    </location>
</feature>
<name>A0A7X2Z8F3_9BACL</name>
<feature type="transmembrane region" description="Helical" evidence="6">
    <location>
        <begin position="270"/>
        <end position="292"/>
    </location>
</feature>
<dbReference type="Proteomes" id="UP000450917">
    <property type="component" value="Unassembled WGS sequence"/>
</dbReference>
<evidence type="ECO:0000313" key="9">
    <source>
        <dbReference type="Proteomes" id="UP000450917"/>
    </source>
</evidence>
<dbReference type="AlphaFoldDB" id="A0A7X2Z8F3"/>
<feature type="transmembrane region" description="Helical" evidence="6">
    <location>
        <begin position="75"/>
        <end position="104"/>
    </location>
</feature>
<dbReference type="GO" id="GO:0005886">
    <property type="term" value="C:plasma membrane"/>
    <property type="evidence" value="ECO:0007669"/>
    <property type="project" value="UniProtKB-SubCell"/>
</dbReference>
<dbReference type="GO" id="GO:0055085">
    <property type="term" value="P:transmembrane transport"/>
    <property type="evidence" value="ECO:0007669"/>
    <property type="project" value="InterPro"/>
</dbReference>
<dbReference type="InterPro" id="IPR035906">
    <property type="entry name" value="MetI-like_sf"/>
</dbReference>
<feature type="transmembrane region" description="Helical" evidence="6">
    <location>
        <begin position="211"/>
        <end position="232"/>
    </location>
</feature>
<keyword evidence="3 6" id="KW-0812">Transmembrane</keyword>
<evidence type="ECO:0000256" key="1">
    <source>
        <dbReference type="ARBA" id="ARBA00004141"/>
    </source>
</evidence>
<dbReference type="Pfam" id="PF00528">
    <property type="entry name" value="BPD_transp_1"/>
    <property type="match status" value="1"/>
</dbReference>
<feature type="transmembrane region" description="Helical" evidence="6">
    <location>
        <begin position="116"/>
        <end position="136"/>
    </location>
</feature>
<evidence type="ECO:0000256" key="2">
    <source>
        <dbReference type="ARBA" id="ARBA00022448"/>
    </source>
</evidence>
<organism evidence="8 9">
    <name type="scientific">Paenibacillus validus</name>
    <dbReference type="NCBI Taxonomy" id="44253"/>
    <lineage>
        <taxon>Bacteria</taxon>
        <taxon>Bacillati</taxon>
        <taxon>Bacillota</taxon>
        <taxon>Bacilli</taxon>
        <taxon>Bacillales</taxon>
        <taxon>Paenibacillaceae</taxon>
        <taxon>Paenibacillus</taxon>
    </lineage>
</organism>
<comment type="caution">
    <text evidence="8">The sequence shown here is derived from an EMBL/GenBank/DDBJ whole genome shotgun (WGS) entry which is preliminary data.</text>
</comment>
<dbReference type="InterPro" id="IPR000515">
    <property type="entry name" value="MetI-like"/>
</dbReference>